<keyword evidence="2" id="KW-0812">Transmembrane</keyword>
<gene>
    <name evidence="3" type="ORF">Naga_102812g1</name>
</gene>
<accession>W7TA75</accession>
<organism evidence="3 4">
    <name type="scientific">Nannochloropsis gaditana</name>
    <dbReference type="NCBI Taxonomy" id="72520"/>
    <lineage>
        <taxon>Eukaryota</taxon>
        <taxon>Sar</taxon>
        <taxon>Stramenopiles</taxon>
        <taxon>Ochrophyta</taxon>
        <taxon>Eustigmatophyceae</taxon>
        <taxon>Eustigmatales</taxon>
        <taxon>Monodopsidaceae</taxon>
        <taxon>Nannochloropsis</taxon>
    </lineage>
</organism>
<protein>
    <submittedName>
        <fullName evidence="3">Uncharacterized protein</fullName>
    </submittedName>
</protein>
<sequence length="127" mass="13292">RAFARMSPLLRSIGRVFLDGNGAPRISPSLPPSYLPLLFPSLLGLACAIMISTYEGGKYWMLRKKVPDGELPLSPSRPPSHPPPAVKSSDGSGGVADGDKGGRKGGREGGRASAVIGGRGEEKNLVR</sequence>
<keyword evidence="2" id="KW-1133">Transmembrane helix</keyword>
<comment type="caution">
    <text evidence="3">The sequence shown here is derived from an EMBL/GenBank/DDBJ whole genome shotgun (WGS) entry which is preliminary data.</text>
</comment>
<proteinExistence type="predicted"/>
<feature type="transmembrane region" description="Helical" evidence="2">
    <location>
        <begin position="34"/>
        <end position="54"/>
    </location>
</feature>
<reference evidence="3 4" key="1">
    <citation type="journal article" date="2014" name="Mol. Plant">
        <title>Chromosome Scale Genome Assembly and Transcriptome Profiling of Nannochloropsis gaditana in Nitrogen Depletion.</title>
        <authorList>
            <person name="Corteggiani Carpinelli E."/>
            <person name="Telatin A."/>
            <person name="Vitulo N."/>
            <person name="Forcato C."/>
            <person name="D'Angelo M."/>
            <person name="Schiavon R."/>
            <person name="Vezzi A."/>
            <person name="Giacometti G.M."/>
            <person name="Morosinotto T."/>
            <person name="Valle G."/>
        </authorList>
    </citation>
    <scope>NUCLEOTIDE SEQUENCE [LARGE SCALE GENOMIC DNA]</scope>
    <source>
        <strain evidence="3 4">B-31</strain>
    </source>
</reference>
<feature type="region of interest" description="Disordered" evidence="1">
    <location>
        <begin position="68"/>
        <end position="127"/>
    </location>
</feature>
<dbReference type="Proteomes" id="UP000019335">
    <property type="component" value="Chromosome 17"/>
</dbReference>
<evidence type="ECO:0000256" key="1">
    <source>
        <dbReference type="SAM" id="MobiDB-lite"/>
    </source>
</evidence>
<feature type="non-terminal residue" evidence="3">
    <location>
        <position position="1"/>
    </location>
</feature>
<keyword evidence="4" id="KW-1185">Reference proteome</keyword>
<name>W7TA75_9STRA</name>
<dbReference type="EMBL" id="AZIL01001708">
    <property type="protein sequence ID" value="EWM23262.1"/>
    <property type="molecule type" value="Genomic_DNA"/>
</dbReference>
<evidence type="ECO:0000256" key="2">
    <source>
        <dbReference type="SAM" id="Phobius"/>
    </source>
</evidence>
<keyword evidence="2" id="KW-0472">Membrane</keyword>
<feature type="compositionally biased region" description="Basic and acidic residues" evidence="1">
    <location>
        <begin position="97"/>
        <end position="110"/>
    </location>
</feature>
<feature type="compositionally biased region" description="Pro residues" evidence="1">
    <location>
        <begin position="75"/>
        <end position="85"/>
    </location>
</feature>
<dbReference type="AlphaFoldDB" id="W7TA75"/>
<evidence type="ECO:0000313" key="3">
    <source>
        <dbReference type="EMBL" id="EWM23262.1"/>
    </source>
</evidence>
<evidence type="ECO:0000313" key="4">
    <source>
        <dbReference type="Proteomes" id="UP000019335"/>
    </source>
</evidence>